<dbReference type="STRING" id="6832.A0A553PAK7"/>
<dbReference type="PANTHER" id="PTHR11505">
    <property type="entry name" value="L1 TRANSPOSABLE ELEMENT-RELATED"/>
    <property type="match status" value="1"/>
</dbReference>
<feature type="coiled-coil region" evidence="1">
    <location>
        <begin position="124"/>
        <end position="158"/>
    </location>
</feature>
<feature type="compositionally biased region" description="Basic and acidic residues" evidence="2">
    <location>
        <begin position="370"/>
        <end position="409"/>
    </location>
</feature>
<evidence type="ECO:0000313" key="5">
    <source>
        <dbReference type="Proteomes" id="UP000318571"/>
    </source>
</evidence>
<name>A0A553PAK7_TIGCA</name>
<evidence type="ECO:0000256" key="2">
    <source>
        <dbReference type="SAM" id="MobiDB-lite"/>
    </source>
</evidence>
<feature type="region of interest" description="Disordered" evidence="2">
    <location>
        <begin position="13"/>
        <end position="33"/>
    </location>
</feature>
<dbReference type="AlphaFoldDB" id="A0A553PAK7"/>
<keyword evidence="3" id="KW-0732">Signal</keyword>
<reference evidence="4 5" key="1">
    <citation type="journal article" date="2018" name="Nat. Ecol. Evol.">
        <title>Genomic signatures of mitonuclear coevolution across populations of Tigriopus californicus.</title>
        <authorList>
            <person name="Barreto F.S."/>
            <person name="Watson E.T."/>
            <person name="Lima T.G."/>
            <person name="Willett C.S."/>
            <person name="Edmands S."/>
            <person name="Li W."/>
            <person name="Burton R.S."/>
        </authorList>
    </citation>
    <scope>NUCLEOTIDE SEQUENCE [LARGE SCALE GENOMIC DNA]</scope>
    <source>
        <strain evidence="4 5">San Diego</strain>
    </source>
</reference>
<evidence type="ECO:0000256" key="3">
    <source>
        <dbReference type="SAM" id="SignalP"/>
    </source>
</evidence>
<feature type="compositionally biased region" description="Basic and acidic residues" evidence="2">
    <location>
        <begin position="23"/>
        <end position="33"/>
    </location>
</feature>
<feature type="compositionally biased region" description="Basic residues" evidence="2">
    <location>
        <begin position="324"/>
        <end position="338"/>
    </location>
</feature>
<feature type="region of interest" description="Disordered" evidence="2">
    <location>
        <begin position="305"/>
        <end position="444"/>
    </location>
</feature>
<feature type="compositionally biased region" description="Acidic residues" evidence="2">
    <location>
        <begin position="415"/>
        <end position="424"/>
    </location>
</feature>
<feature type="chain" id="PRO_5022062283" description="L1 transposable element RRM domain-containing protein" evidence="3">
    <location>
        <begin position="17"/>
        <end position="444"/>
    </location>
</feature>
<dbReference type="InterPro" id="IPR004244">
    <property type="entry name" value="Transposase_22"/>
</dbReference>
<dbReference type="OrthoDB" id="6381026at2759"/>
<organism evidence="4 5">
    <name type="scientific">Tigriopus californicus</name>
    <name type="common">Marine copepod</name>
    <dbReference type="NCBI Taxonomy" id="6832"/>
    <lineage>
        <taxon>Eukaryota</taxon>
        <taxon>Metazoa</taxon>
        <taxon>Ecdysozoa</taxon>
        <taxon>Arthropoda</taxon>
        <taxon>Crustacea</taxon>
        <taxon>Multicrustacea</taxon>
        <taxon>Hexanauplia</taxon>
        <taxon>Copepoda</taxon>
        <taxon>Harpacticoida</taxon>
        <taxon>Harpacticidae</taxon>
        <taxon>Tigriopus</taxon>
    </lineage>
</organism>
<evidence type="ECO:0000256" key="1">
    <source>
        <dbReference type="SAM" id="Coils"/>
    </source>
</evidence>
<keyword evidence="5" id="KW-1185">Reference proteome</keyword>
<feature type="compositionally biased region" description="Polar residues" evidence="2">
    <location>
        <begin position="341"/>
        <end position="366"/>
    </location>
</feature>
<evidence type="ECO:0008006" key="6">
    <source>
        <dbReference type="Google" id="ProtNLM"/>
    </source>
</evidence>
<gene>
    <name evidence="4" type="ORF">TCAL_14540</name>
</gene>
<dbReference type="EMBL" id="VCGU01000005">
    <property type="protein sequence ID" value="TRY74717.1"/>
    <property type="molecule type" value="Genomic_DNA"/>
</dbReference>
<proteinExistence type="predicted"/>
<sequence>MILTILLLLLSGDVETNPGPPRGRPEPKPDKNKIMQDKVEAHGTKLEELENLVKSQAELIETLQAKQVEMASELETKQVEAQTKLEDLKVEFESQQKRDQTEQSRVNEGLKSDIEKVYGKLTGMDDLGMQSEDTSTKLRELEAELEEVVEKLWELDKSWKNNLVFYGIRSDVGTDENPSITESKIKEVISKKMQISREIPILRAKRSWNGPEVRGSKPITVYFEKWQDKDEILRKSSKLKGSNIYIGEDFSKRVKDQRVELQKFMRTMRKRNPGAKFLLQYDKLFIDKDIYVFNELTGQVEEMHSGTLDTNGDHSHPISPTRSAHSKRSKSSGRKRLQKSYSTESSLNHIVGTTNVHPPDSPQKSPTRPIRNDSEDDTKPGVEITRSESRESDSHDDGPDEDNGHHADENGLSDGGDDIVDYTDSEPYSPSRRLNPQIPETIPE</sequence>
<dbReference type="Proteomes" id="UP000318571">
    <property type="component" value="Chromosome 2"/>
</dbReference>
<dbReference type="OMA" id="HEIDKSH"/>
<feature type="signal peptide" evidence="3">
    <location>
        <begin position="1"/>
        <end position="16"/>
    </location>
</feature>
<evidence type="ECO:0000313" key="4">
    <source>
        <dbReference type="EMBL" id="TRY74717.1"/>
    </source>
</evidence>
<dbReference type="Gene3D" id="3.30.70.1820">
    <property type="entry name" value="L1 transposable element, RRM domain"/>
    <property type="match status" value="1"/>
</dbReference>
<accession>A0A553PAK7</accession>
<comment type="caution">
    <text evidence="4">The sequence shown here is derived from an EMBL/GenBank/DDBJ whole genome shotgun (WGS) entry which is preliminary data.</text>
</comment>
<keyword evidence="1" id="KW-0175">Coiled coil</keyword>
<protein>
    <recommendedName>
        <fullName evidence="6">L1 transposable element RRM domain-containing protein</fullName>
    </recommendedName>
</protein>